<gene>
    <name evidence="3" type="ORF">ICL16_37105</name>
</gene>
<comment type="caution">
    <text evidence="3">The sequence shown here is derived from an EMBL/GenBank/DDBJ whole genome shotgun (WGS) entry which is preliminary data.</text>
</comment>
<organism evidence="3 4">
    <name type="scientific">Iningainema tapete BLCC-T55</name>
    <dbReference type="NCBI Taxonomy" id="2748662"/>
    <lineage>
        <taxon>Bacteria</taxon>
        <taxon>Bacillati</taxon>
        <taxon>Cyanobacteriota</taxon>
        <taxon>Cyanophyceae</taxon>
        <taxon>Nostocales</taxon>
        <taxon>Scytonemataceae</taxon>
        <taxon>Iningainema tapete</taxon>
    </lineage>
</organism>
<name>A0A8J6XK12_9CYAN</name>
<evidence type="ECO:0000313" key="3">
    <source>
        <dbReference type="EMBL" id="MBD2777519.1"/>
    </source>
</evidence>
<accession>A0A8J6XK12</accession>
<dbReference type="Proteomes" id="UP000629098">
    <property type="component" value="Unassembled WGS sequence"/>
</dbReference>
<proteinExistence type="predicted"/>
<feature type="coiled-coil region" evidence="1">
    <location>
        <begin position="123"/>
        <end position="154"/>
    </location>
</feature>
<feature type="compositionally biased region" description="Acidic residues" evidence="2">
    <location>
        <begin position="157"/>
        <end position="167"/>
    </location>
</feature>
<feature type="region of interest" description="Disordered" evidence="2">
    <location>
        <begin position="157"/>
        <end position="178"/>
    </location>
</feature>
<evidence type="ECO:0000313" key="4">
    <source>
        <dbReference type="Proteomes" id="UP000629098"/>
    </source>
</evidence>
<protein>
    <submittedName>
        <fullName evidence="3">Uncharacterized protein</fullName>
    </submittedName>
</protein>
<reference evidence="3" key="1">
    <citation type="submission" date="2020-09" db="EMBL/GenBank/DDBJ databases">
        <title>Iningainema tapete sp. nov. (Scytonemataceae, Cyanobacteria) from greenhouses in central Florida (USA) produces two types of nodularin with biosynthetic potential for microcystin-LR and anabaenopeptins.</title>
        <authorList>
            <person name="Berthold D.E."/>
            <person name="Lefler F.W."/>
            <person name="Huang I.-S."/>
            <person name="Abdulla H."/>
            <person name="Zimba P.V."/>
            <person name="Laughinghouse H.D. IV."/>
        </authorList>
    </citation>
    <scope>NUCLEOTIDE SEQUENCE</scope>
    <source>
        <strain evidence="3">BLCCT55</strain>
    </source>
</reference>
<keyword evidence="1" id="KW-0175">Coiled coil</keyword>
<dbReference type="AlphaFoldDB" id="A0A8J6XK12"/>
<keyword evidence="4" id="KW-1185">Reference proteome</keyword>
<evidence type="ECO:0000256" key="1">
    <source>
        <dbReference type="SAM" id="Coils"/>
    </source>
</evidence>
<evidence type="ECO:0000256" key="2">
    <source>
        <dbReference type="SAM" id="MobiDB-lite"/>
    </source>
</evidence>
<sequence>MAKYDKVFNSDKKLEEPLSTEEALAAVAVVTAVADSSLEDVDVDLLVDVLWGFEVFEDYSDDDLFEIVDRLVAIAEDNSVGALFNTAKQSLSNDLLEDAFAGGVSVLIDEDELRIPKGKTTLLKKLQEALNLNDEQAKEIIEEVIAAFEEAEEEFLEDDDEEETLPQEEDHQFYESPNGNFTVPIPVDVQQGGRVQTKEGLVSFSDDFGTMLQIDYHAIPEQEAKQRSAAAQEKYLKSILLDKYVPEAIAANLPGATVEHTEYLNDIFTGAYFALVNMPEGSTISKTGNNGTATRLNAKRGLLTFSEGDFIYIVSSQRSFSQGETPGSVEEEAEEIKQSVLNFVDTIEFT</sequence>
<dbReference type="EMBL" id="JACXAE010000110">
    <property type="protein sequence ID" value="MBD2777519.1"/>
    <property type="molecule type" value="Genomic_DNA"/>
</dbReference>
<dbReference type="RefSeq" id="WP_190836670.1">
    <property type="nucleotide sequence ID" value="NZ_CAWPPI010000110.1"/>
</dbReference>